<dbReference type="Proteomes" id="UP001597391">
    <property type="component" value="Unassembled WGS sequence"/>
</dbReference>
<evidence type="ECO:0000313" key="2">
    <source>
        <dbReference type="EMBL" id="MFD2839645.1"/>
    </source>
</evidence>
<dbReference type="InterPro" id="IPR025065">
    <property type="entry name" value="DUF4006"/>
</dbReference>
<dbReference type="EMBL" id="JBHUOP010000001">
    <property type="protein sequence ID" value="MFD2839645.1"/>
    <property type="molecule type" value="Genomic_DNA"/>
</dbReference>
<evidence type="ECO:0000313" key="3">
    <source>
        <dbReference type="Proteomes" id="UP001597391"/>
    </source>
</evidence>
<keyword evidence="1" id="KW-1133">Transmembrane helix</keyword>
<sequence>MSVLTKKQDDAPTNSAKRFTTSKKALKEAGINYSAPPQVNLLPVEIVEKRNLKALQIRMGVYLLGLVLVLGLGYAAVKVEQVVAQNRYDKAIEETARLKAEELKYAEVPLVLNQIDKSETALRDGMYREILWNQYLGAIAATVPDDGIITSLAVTAATPNEAGPGIVDELQSDSIGQLTFTANLLTVPDASAWLAELNSIPGFQDPRLSTATYEDVDGTVTYNVEANVRITEEAYSGRFEPQEDNEVDE</sequence>
<protein>
    <submittedName>
        <fullName evidence="2">DUF4006 family protein</fullName>
    </submittedName>
</protein>
<keyword evidence="3" id="KW-1185">Reference proteome</keyword>
<name>A0ABW5XB27_9MICO</name>
<gene>
    <name evidence="2" type="ORF">ACFSYH_03570</name>
</gene>
<feature type="transmembrane region" description="Helical" evidence="1">
    <location>
        <begin position="59"/>
        <end position="77"/>
    </location>
</feature>
<keyword evidence="1" id="KW-0812">Transmembrane</keyword>
<proteinExistence type="predicted"/>
<keyword evidence="1" id="KW-0472">Membrane</keyword>
<dbReference type="RefSeq" id="WP_377465145.1">
    <property type="nucleotide sequence ID" value="NZ_JBHUOP010000001.1"/>
</dbReference>
<organism evidence="2 3">
    <name type="scientific">Populibacterium corticicola</name>
    <dbReference type="NCBI Taxonomy" id="1812826"/>
    <lineage>
        <taxon>Bacteria</taxon>
        <taxon>Bacillati</taxon>
        <taxon>Actinomycetota</taxon>
        <taxon>Actinomycetes</taxon>
        <taxon>Micrococcales</taxon>
        <taxon>Jonesiaceae</taxon>
        <taxon>Populibacterium</taxon>
    </lineage>
</organism>
<comment type="caution">
    <text evidence="2">The sequence shown here is derived from an EMBL/GenBank/DDBJ whole genome shotgun (WGS) entry which is preliminary data.</text>
</comment>
<accession>A0ABW5XB27</accession>
<reference evidence="3" key="1">
    <citation type="journal article" date="2019" name="Int. J. Syst. Evol. Microbiol.">
        <title>The Global Catalogue of Microorganisms (GCM) 10K type strain sequencing project: providing services to taxonomists for standard genome sequencing and annotation.</title>
        <authorList>
            <consortium name="The Broad Institute Genomics Platform"/>
            <consortium name="The Broad Institute Genome Sequencing Center for Infectious Disease"/>
            <person name="Wu L."/>
            <person name="Ma J."/>
        </authorList>
    </citation>
    <scope>NUCLEOTIDE SEQUENCE [LARGE SCALE GENOMIC DNA]</scope>
    <source>
        <strain evidence="3">KCTC 33576</strain>
    </source>
</reference>
<evidence type="ECO:0000256" key="1">
    <source>
        <dbReference type="SAM" id="Phobius"/>
    </source>
</evidence>
<dbReference type="Pfam" id="PF13179">
    <property type="entry name" value="DUF4006"/>
    <property type="match status" value="1"/>
</dbReference>